<evidence type="ECO:0000256" key="5">
    <source>
        <dbReference type="ARBA" id="ARBA00022737"/>
    </source>
</evidence>
<dbReference type="InterPro" id="IPR031127">
    <property type="entry name" value="E3_UB_ligase_RBR"/>
</dbReference>
<evidence type="ECO:0000259" key="9">
    <source>
        <dbReference type="PROSITE" id="PS51873"/>
    </source>
</evidence>
<dbReference type="AlphaFoldDB" id="A0A6A5KG55"/>
<dbReference type="GO" id="GO:0061630">
    <property type="term" value="F:ubiquitin protein ligase activity"/>
    <property type="evidence" value="ECO:0007669"/>
    <property type="project" value="UniProtKB-EC"/>
</dbReference>
<evidence type="ECO:0000256" key="2">
    <source>
        <dbReference type="ARBA" id="ARBA00012251"/>
    </source>
</evidence>
<dbReference type="Pfam" id="PF22191">
    <property type="entry name" value="IBR_1"/>
    <property type="match status" value="1"/>
</dbReference>
<dbReference type="EMBL" id="ML975299">
    <property type="protein sequence ID" value="KAF1834616.1"/>
    <property type="molecule type" value="Genomic_DNA"/>
</dbReference>
<keyword evidence="5" id="KW-0677">Repeat</keyword>
<keyword evidence="6" id="KW-0863">Zinc-finger</keyword>
<gene>
    <name evidence="10" type="ORF">BDW02DRAFT_474557</name>
</gene>
<feature type="domain" description="RING-type" evidence="9">
    <location>
        <begin position="1"/>
        <end position="204"/>
    </location>
</feature>
<keyword evidence="7" id="KW-0833">Ubl conjugation pathway</keyword>
<dbReference type="InterPro" id="IPR002867">
    <property type="entry name" value="IBR_dom"/>
</dbReference>
<organism evidence="10 11">
    <name type="scientific">Decorospora gaudefroyi</name>
    <dbReference type="NCBI Taxonomy" id="184978"/>
    <lineage>
        <taxon>Eukaryota</taxon>
        <taxon>Fungi</taxon>
        <taxon>Dikarya</taxon>
        <taxon>Ascomycota</taxon>
        <taxon>Pezizomycotina</taxon>
        <taxon>Dothideomycetes</taxon>
        <taxon>Pleosporomycetidae</taxon>
        <taxon>Pleosporales</taxon>
        <taxon>Pleosporineae</taxon>
        <taxon>Pleosporaceae</taxon>
        <taxon>Decorospora</taxon>
    </lineage>
</organism>
<dbReference type="InterPro" id="IPR044066">
    <property type="entry name" value="TRIAD_supradom"/>
</dbReference>
<protein>
    <recommendedName>
        <fullName evidence="2">RBR-type E3 ubiquitin transferase</fullName>
        <ecNumber evidence="2">2.3.2.31</ecNumber>
    </recommendedName>
</protein>
<proteinExistence type="predicted"/>
<evidence type="ECO:0000313" key="11">
    <source>
        <dbReference type="Proteomes" id="UP000800040"/>
    </source>
</evidence>
<dbReference type="OrthoDB" id="9977870at2759"/>
<dbReference type="EC" id="2.3.2.31" evidence="2"/>
<evidence type="ECO:0000313" key="10">
    <source>
        <dbReference type="EMBL" id="KAF1834616.1"/>
    </source>
</evidence>
<dbReference type="PROSITE" id="PS51873">
    <property type="entry name" value="TRIAD"/>
    <property type="match status" value="1"/>
</dbReference>
<evidence type="ECO:0000256" key="8">
    <source>
        <dbReference type="ARBA" id="ARBA00022833"/>
    </source>
</evidence>
<keyword evidence="3" id="KW-0808">Transferase</keyword>
<comment type="catalytic activity">
    <reaction evidence="1">
        <text>[E2 ubiquitin-conjugating enzyme]-S-ubiquitinyl-L-cysteine + [acceptor protein]-L-lysine = [E2 ubiquitin-conjugating enzyme]-L-cysteine + [acceptor protein]-N(6)-ubiquitinyl-L-lysine.</text>
        <dbReference type="EC" id="2.3.2.31"/>
    </reaction>
</comment>
<dbReference type="Gene3D" id="1.20.120.1750">
    <property type="match status" value="1"/>
</dbReference>
<keyword evidence="8" id="KW-0862">Zinc</keyword>
<dbReference type="GO" id="GO:0016567">
    <property type="term" value="P:protein ubiquitination"/>
    <property type="evidence" value="ECO:0007669"/>
    <property type="project" value="InterPro"/>
</dbReference>
<keyword evidence="4" id="KW-0479">Metal-binding</keyword>
<evidence type="ECO:0000256" key="1">
    <source>
        <dbReference type="ARBA" id="ARBA00001798"/>
    </source>
</evidence>
<evidence type="ECO:0000256" key="3">
    <source>
        <dbReference type="ARBA" id="ARBA00022679"/>
    </source>
</evidence>
<dbReference type="SUPFAM" id="SSF57850">
    <property type="entry name" value="RING/U-box"/>
    <property type="match status" value="1"/>
</dbReference>
<dbReference type="GO" id="GO:0008270">
    <property type="term" value="F:zinc ion binding"/>
    <property type="evidence" value="ECO:0007669"/>
    <property type="project" value="UniProtKB-KW"/>
</dbReference>
<dbReference type="CDD" id="cd20336">
    <property type="entry name" value="Rcat_RBR"/>
    <property type="match status" value="1"/>
</dbReference>
<feature type="non-terminal residue" evidence="10">
    <location>
        <position position="228"/>
    </location>
</feature>
<reference evidence="10" key="1">
    <citation type="submission" date="2020-01" db="EMBL/GenBank/DDBJ databases">
        <authorList>
            <consortium name="DOE Joint Genome Institute"/>
            <person name="Haridas S."/>
            <person name="Albert R."/>
            <person name="Binder M."/>
            <person name="Bloem J."/>
            <person name="Labutti K."/>
            <person name="Salamov A."/>
            <person name="Andreopoulos B."/>
            <person name="Baker S.E."/>
            <person name="Barry K."/>
            <person name="Bills G."/>
            <person name="Bluhm B.H."/>
            <person name="Cannon C."/>
            <person name="Castanera R."/>
            <person name="Culley D.E."/>
            <person name="Daum C."/>
            <person name="Ezra D."/>
            <person name="Gonzalez J.B."/>
            <person name="Henrissat B."/>
            <person name="Kuo A."/>
            <person name="Liang C."/>
            <person name="Lipzen A."/>
            <person name="Lutzoni F."/>
            <person name="Magnuson J."/>
            <person name="Mondo S."/>
            <person name="Nolan M."/>
            <person name="Ohm R."/>
            <person name="Pangilinan J."/>
            <person name="Park H.-J."/>
            <person name="Ramirez L."/>
            <person name="Alfaro M."/>
            <person name="Sun H."/>
            <person name="Tritt A."/>
            <person name="Yoshinaga Y."/>
            <person name="Zwiers L.-H."/>
            <person name="Turgeon B.G."/>
            <person name="Goodwin S.B."/>
            <person name="Spatafora J.W."/>
            <person name="Crous P.W."/>
            <person name="Grigoriev I.V."/>
        </authorList>
    </citation>
    <scope>NUCLEOTIDE SEQUENCE</scope>
    <source>
        <strain evidence="10">P77</strain>
    </source>
</reference>
<name>A0A6A5KG55_9PLEO</name>
<dbReference type="PANTHER" id="PTHR11685">
    <property type="entry name" value="RBR FAMILY RING FINGER AND IBR DOMAIN-CONTAINING"/>
    <property type="match status" value="1"/>
</dbReference>
<evidence type="ECO:0000256" key="7">
    <source>
        <dbReference type="ARBA" id="ARBA00022786"/>
    </source>
</evidence>
<keyword evidence="11" id="KW-1185">Reference proteome</keyword>
<accession>A0A6A5KG55</accession>
<sequence>YRCLICCDKYPFTEGLSACGTHFLCNACIIDSFHASLPPTGLFPAKCCAPLPRRPIQHLLSPTTIEAYKAKAKEHYVPSALRVYCVNEDCRAFVPEDRFDNEHAWYSVARCICGTDTCVGCKREWEGDTHGCPETDEVGFKPEWMPEYSDSCRIKRCPNCRVGIELREACNHMMCCYCRYEFCFVRLVDWGTGFHEDEGCPSYGDPIAGYDEEGFEIGERGLHRDSGL</sequence>
<dbReference type="Pfam" id="PF01485">
    <property type="entry name" value="IBR"/>
    <property type="match status" value="1"/>
</dbReference>
<evidence type="ECO:0000256" key="4">
    <source>
        <dbReference type="ARBA" id="ARBA00022723"/>
    </source>
</evidence>
<feature type="non-terminal residue" evidence="10">
    <location>
        <position position="1"/>
    </location>
</feature>
<evidence type="ECO:0000256" key="6">
    <source>
        <dbReference type="ARBA" id="ARBA00022771"/>
    </source>
</evidence>
<dbReference type="Proteomes" id="UP000800040">
    <property type="component" value="Unassembled WGS sequence"/>
</dbReference>